<feature type="region of interest" description="Disordered" evidence="2">
    <location>
        <begin position="1"/>
        <end position="276"/>
    </location>
</feature>
<evidence type="ECO:0000256" key="3">
    <source>
        <dbReference type="SAM" id="Phobius"/>
    </source>
</evidence>
<dbReference type="PROSITE" id="PS50026">
    <property type="entry name" value="EGF_3"/>
    <property type="match status" value="1"/>
</dbReference>
<feature type="compositionally biased region" description="Polar residues" evidence="2">
    <location>
        <begin position="153"/>
        <end position="162"/>
    </location>
</feature>
<keyword evidence="3" id="KW-1133">Transmembrane helix</keyword>
<evidence type="ECO:0000256" key="1">
    <source>
        <dbReference type="PROSITE-ProRule" id="PRU00076"/>
    </source>
</evidence>
<evidence type="ECO:0000259" key="4">
    <source>
        <dbReference type="PROSITE" id="PS50026"/>
    </source>
</evidence>
<dbReference type="PROSITE" id="PS00022">
    <property type="entry name" value="EGF_1"/>
    <property type="match status" value="1"/>
</dbReference>
<dbReference type="STRING" id="694270.A0A395SZJ7"/>
<dbReference type="PROSITE" id="PS01186">
    <property type="entry name" value="EGF_2"/>
    <property type="match status" value="1"/>
</dbReference>
<dbReference type="OrthoDB" id="283575at2759"/>
<evidence type="ECO:0000313" key="6">
    <source>
        <dbReference type="Proteomes" id="UP000266234"/>
    </source>
</evidence>
<feature type="disulfide bond" evidence="1">
    <location>
        <begin position="573"/>
        <end position="582"/>
    </location>
</feature>
<feature type="compositionally biased region" description="Low complexity" evidence="2">
    <location>
        <begin position="702"/>
        <end position="722"/>
    </location>
</feature>
<name>A0A395SZJ7_9HYPO</name>
<keyword evidence="3" id="KW-0472">Membrane</keyword>
<dbReference type="PANTHER" id="PTHR17178:SF0">
    <property type="entry name" value="SERGLYCIN"/>
    <property type="match status" value="1"/>
</dbReference>
<protein>
    <recommendedName>
        <fullName evidence="4">EGF-like domain-containing protein</fullName>
    </recommendedName>
</protein>
<keyword evidence="6" id="KW-1185">Reference proteome</keyword>
<dbReference type="EMBL" id="PXOG01000082">
    <property type="protein sequence ID" value="RGP77914.1"/>
    <property type="molecule type" value="Genomic_DNA"/>
</dbReference>
<dbReference type="Proteomes" id="UP000266234">
    <property type="component" value="Unassembled WGS sequence"/>
</dbReference>
<comment type="caution">
    <text evidence="1">Lacks conserved residue(s) required for the propagation of feature annotation.</text>
</comment>
<feature type="compositionally biased region" description="Polar residues" evidence="2">
    <location>
        <begin position="210"/>
        <end position="225"/>
    </location>
</feature>
<feature type="domain" description="EGF-like" evidence="4">
    <location>
        <begin position="546"/>
        <end position="583"/>
    </location>
</feature>
<dbReference type="PANTHER" id="PTHR17178">
    <property type="entry name" value="SECRETORY GRANULE PROTEOGLYCAN CORE PROTEIN"/>
    <property type="match status" value="1"/>
</dbReference>
<organism evidence="5 6">
    <name type="scientific">Fusarium longipes</name>
    <dbReference type="NCBI Taxonomy" id="694270"/>
    <lineage>
        <taxon>Eukaryota</taxon>
        <taxon>Fungi</taxon>
        <taxon>Dikarya</taxon>
        <taxon>Ascomycota</taxon>
        <taxon>Pezizomycotina</taxon>
        <taxon>Sordariomycetes</taxon>
        <taxon>Hypocreomycetidae</taxon>
        <taxon>Hypocreales</taxon>
        <taxon>Nectriaceae</taxon>
        <taxon>Fusarium</taxon>
    </lineage>
</organism>
<sequence>MDPYSGSVGRVRDRAQGGYSRHQPTYSDPMEDDPPGELRAPPRRPMGANTMGQLRPPKSKLITDRSANPGVTISRPQQVPQWPLPGPPMAAMNQPEAEPYRPPPGRPTQAPRRPPRPSQVPSILDQSRLQEPTPVFLTPESDDYHSAAPPSPSSRMTVSSLGSVPDFPEPNQVPATNRRSINLGPPPSSRRGVSSFYSRASFVSPIPEESLNSRSHDSYASSAAMPNSWRGGSPAASPSYYDDAATDRSHEYADEDFHDESKLVRSASLGKRGKPSLVTTKSFVMEPGYRPAPSPVQPFDSGTGYIDASSSSSNTLPLAKTTAPGQNLHDSLSPDAILGAFAAASATNLAESQAPAPTPSPQPYNRLSAIRRPPKLDIDAVRRAEERGSMTSLPDLIRRATRLATMIDHGKRPGSRFDNLNDFFDEKGQMRGGDKENSGLSDMLAAFPPPAQPTGRQSRGSWFRTTSWPLVPGPGNGDGPSRNGVRKPTPSDEGQGKRRRRCCGLPVWAFIVLTILLLGIIVAAVLVPLEFFVFKNLGNHDKPQSALAQCQESLKCQNGGTNIMSQGTCSCICTNGFTGSDCSAEGSDGCTMTDLGGDLNNVTLGKNIPRLIESSQKNFSIPLSGTAIMAKLNSQELSCIAQNSLVTFDGAGTRKRGVSLEQDKYEAHAASLVLRTPESATAIVVSSETANPTKLIVDEGSPETVPTTTGTAGDATKTSSTAVPTQTQNPVHKFQITNEVLDFARVAVLFVLQQQDVDSAQNAQSSIDKFFAKARKDDGVLAKEAENVSIGDKKSVDLLRYKITLGSDTIGGNVKRHVLSPKVAPAYVSVRHRAVHVLRQG</sequence>
<evidence type="ECO:0000313" key="5">
    <source>
        <dbReference type="EMBL" id="RGP77914.1"/>
    </source>
</evidence>
<proteinExistence type="predicted"/>
<feature type="compositionally biased region" description="Basic and acidic residues" evidence="2">
    <location>
        <begin position="428"/>
        <end position="437"/>
    </location>
</feature>
<reference evidence="5 6" key="1">
    <citation type="journal article" date="2018" name="PLoS Pathog.">
        <title>Evolution of structural diversity of trichothecenes, a family of toxins produced by plant pathogenic and entomopathogenic fungi.</title>
        <authorList>
            <person name="Proctor R.H."/>
            <person name="McCormick S.P."/>
            <person name="Kim H.S."/>
            <person name="Cardoza R.E."/>
            <person name="Stanley A.M."/>
            <person name="Lindo L."/>
            <person name="Kelly A."/>
            <person name="Brown D.W."/>
            <person name="Lee T."/>
            <person name="Vaughan M.M."/>
            <person name="Alexander N.J."/>
            <person name="Busman M."/>
            <person name="Gutierrez S."/>
        </authorList>
    </citation>
    <scope>NUCLEOTIDE SEQUENCE [LARGE SCALE GENOMIC DNA]</scope>
    <source>
        <strain evidence="5 6">NRRL 20695</strain>
    </source>
</reference>
<feature type="compositionally biased region" description="Polar residues" evidence="2">
    <location>
        <begin position="119"/>
        <end position="130"/>
    </location>
</feature>
<feature type="compositionally biased region" description="Polar residues" evidence="2">
    <location>
        <begin position="454"/>
        <end position="468"/>
    </location>
</feature>
<accession>A0A395SZJ7</accession>
<gene>
    <name evidence="5" type="ORF">FLONG3_3983</name>
</gene>
<feature type="region of interest" description="Disordered" evidence="2">
    <location>
        <begin position="349"/>
        <end position="368"/>
    </location>
</feature>
<comment type="caution">
    <text evidence="5">The sequence shown here is derived from an EMBL/GenBank/DDBJ whole genome shotgun (WGS) entry which is preliminary data.</text>
</comment>
<dbReference type="CDD" id="cd00054">
    <property type="entry name" value="EGF_CA"/>
    <property type="match status" value="1"/>
</dbReference>
<feature type="transmembrane region" description="Helical" evidence="3">
    <location>
        <begin position="507"/>
        <end position="534"/>
    </location>
</feature>
<feature type="region of interest" description="Disordered" evidence="2">
    <location>
        <begin position="697"/>
        <end position="726"/>
    </location>
</feature>
<keyword evidence="1" id="KW-1015">Disulfide bond</keyword>
<keyword evidence="3" id="KW-0812">Transmembrane</keyword>
<feature type="compositionally biased region" description="Polar residues" evidence="2">
    <location>
        <begin position="65"/>
        <end position="80"/>
    </location>
</feature>
<feature type="region of interest" description="Disordered" evidence="2">
    <location>
        <begin position="428"/>
        <end position="498"/>
    </location>
</feature>
<dbReference type="InterPro" id="IPR000742">
    <property type="entry name" value="EGF"/>
</dbReference>
<evidence type="ECO:0000256" key="2">
    <source>
        <dbReference type="SAM" id="MobiDB-lite"/>
    </source>
</evidence>
<keyword evidence="1" id="KW-0245">EGF-like domain</keyword>
<dbReference type="AlphaFoldDB" id="A0A395SZJ7"/>